<evidence type="ECO:0000313" key="2">
    <source>
        <dbReference type="Proteomes" id="UP001189429"/>
    </source>
</evidence>
<proteinExistence type="predicted"/>
<evidence type="ECO:0000313" key="1">
    <source>
        <dbReference type="EMBL" id="CAK0841643.1"/>
    </source>
</evidence>
<keyword evidence="2" id="KW-1185">Reference proteome</keyword>
<reference evidence="1" key="1">
    <citation type="submission" date="2023-10" db="EMBL/GenBank/DDBJ databases">
        <authorList>
            <person name="Chen Y."/>
            <person name="Shah S."/>
            <person name="Dougan E. K."/>
            <person name="Thang M."/>
            <person name="Chan C."/>
        </authorList>
    </citation>
    <scope>NUCLEOTIDE SEQUENCE [LARGE SCALE GENOMIC DNA]</scope>
</reference>
<sequence>MTEVISAILQKGLSTSACVDQLDIANNHYGSSMVWPRSPKDFALEEGDMDGFEPAVGKLRKNGFVCVEGLLDAEIAAAVHANCSEQFWARRGAGAMRPAGGAASAGHECWVPYPPRRGTPPELGHALRILFGLPREIERHGYPVRLKVPPLSIG</sequence>
<dbReference type="Proteomes" id="UP001189429">
    <property type="component" value="Unassembled WGS sequence"/>
</dbReference>
<protein>
    <submittedName>
        <fullName evidence="1">Uncharacterized protein</fullName>
    </submittedName>
</protein>
<dbReference type="EMBL" id="CAUYUJ010014472">
    <property type="protein sequence ID" value="CAK0841643.1"/>
    <property type="molecule type" value="Genomic_DNA"/>
</dbReference>
<gene>
    <name evidence="1" type="ORF">PCOR1329_LOCUS36805</name>
</gene>
<comment type="caution">
    <text evidence="1">The sequence shown here is derived from an EMBL/GenBank/DDBJ whole genome shotgun (WGS) entry which is preliminary data.</text>
</comment>
<organism evidence="1 2">
    <name type="scientific">Prorocentrum cordatum</name>
    <dbReference type="NCBI Taxonomy" id="2364126"/>
    <lineage>
        <taxon>Eukaryota</taxon>
        <taxon>Sar</taxon>
        <taxon>Alveolata</taxon>
        <taxon>Dinophyceae</taxon>
        <taxon>Prorocentrales</taxon>
        <taxon>Prorocentraceae</taxon>
        <taxon>Prorocentrum</taxon>
    </lineage>
</organism>
<accession>A0ABN9T931</accession>
<name>A0ABN9T931_9DINO</name>